<sequence length="284" mass="30764">MKKELRELYTGVPIPPELGGAVERGLEEGARRRAARRPGRAFVRAAAPLAAACAVFVLLLNTVPTFAAAMYDLPVIGGICRVLTIADYHESSHASEVDVRLPAIDSGDASAPWADEVNELIRTTVEAEVAESERRAEEYYDAYVSTGGDPEEFIPVRVDAGYEVYHTGDRLLSFAVIKTESGAAVYSSFHYYNYDVTTGEELTLEDLIGENYLELCVSAVENGLAALDDESKSMLWEDTDLESAINESSAFYINEAGNVVLVFDKYALGAGALGRLEFEVAAAA</sequence>
<dbReference type="Gene3D" id="3.90.640.20">
    <property type="entry name" value="Heat-shock cognate protein, ATPase"/>
    <property type="match status" value="1"/>
</dbReference>
<keyword evidence="1" id="KW-0472">Membrane</keyword>
<comment type="caution">
    <text evidence="2">The sequence shown here is derived from an EMBL/GenBank/DDBJ whole genome shotgun (WGS) entry which is preliminary data.</text>
</comment>
<gene>
    <name evidence="2" type="ORF">IAB77_04255</name>
</gene>
<reference evidence="2" key="1">
    <citation type="submission" date="2020-10" db="EMBL/GenBank/DDBJ databases">
        <authorList>
            <person name="Gilroy R."/>
        </authorList>
    </citation>
    <scope>NUCLEOTIDE SEQUENCE</scope>
    <source>
        <strain evidence="2">ChiBcolR7-354</strain>
    </source>
</reference>
<keyword evidence="1" id="KW-0812">Transmembrane</keyword>
<evidence type="ECO:0000313" key="2">
    <source>
        <dbReference type="EMBL" id="HIQ78455.1"/>
    </source>
</evidence>
<organism evidence="2 3">
    <name type="scientific">Candidatus Scatomorpha intestinavium</name>
    <dbReference type="NCBI Taxonomy" id="2840922"/>
    <lineage>
        <taxon>Bacteria</taxon>
        <taxon>Bacillati</taxon>
        <taxon>Bacillota</taxon>
        <taxon>Clostridia</taxon>
        <taxon>Eubacteriales</taxon>
        <taxon>Candidatus Scatomorpha</taxon>
    </lineage>
</organism>
<evidence type="ECO:0000256" key="1">
    <source>
        <dbReference type="SAM" id="Phobius"/>
    </source>
</evidence>
<dbReference type="EMBL" id="DVGA01000042">
    <property type="protein sequence ID" value="HIQ78455.1"/>
    <property type="molecule type" value="Genomic_DNA"/>
</dbReference>
<feature type="transmembrane region" description="Helical" evidence="1">
    <location>
        <begin position="41"/>
        <end position="60"/>
    </location>
</feature>
<name>A0A9D1CTJ1_9FIRM</name>
<dbReference type="InterPro" id="IPR037126">
    <property type="entry name" value="PdaC/RsiV-like_sf"/>
</dbReference>
<proteinExistence type="predicted"/>
<dbReference type="AlphaFoldDB" id="A0A9D1CTJ1"/>
<accession>A0A9D1CTJ1</accession>
<keyword evidence="1" id="KW-1133">Transmembrane helix</keyword>
<reference evidence="2" key="2">
    <citation type="journal article" date="2021" name="PeerJ">
        <title>Extensive microbial diversity within the chicken gut microbiome revealed by metagenomics and culture.</title>
        <authorList>
            <person name="Gilroy R."/>
            <person name="Ravi A."/>
            <person name="Getino M."/>
            <person name="Pursley I."/>
            <person name="Horton D.L."/>
            <person name="Alikhan N.F."/>
            <person name="Baker D."/>
            <person name="Gharbi K."/>
            <person name="Hall N."/>
            <person name="Watson M."/>
            <person name="Adriaenssens E.M."/>
            <person name="Foster-Nyarko E."/>
            <person name="Jarju S."/>
            <person name="Secka A."/>
            <person name="Antonio M."/>
            <person name="Oren A."/>
            <person name="Chaudhuri R.R."/>
            <person name="La Ragione R."/>
            <person name="Hildebrand F."/>
            <person name="Pallen M.J."/>
        </authorList>
    </citation>
    <scope>NUCLEOTIDE SEQUENCE</scope>
    <source>
        <strain evidence="2">ChiBcolR7-354</strain>
    </source>
</reference>
<dbReference type="Gene3D" id="3.30.565.40">
    <property type="entry name" value="Fervidobacterium nodosum Rt17-B1 like"/>
    <property type="match status" value="1"/>
</dbReference>
<protein>
    <submittedName>
        <fullName evidence="2">DUF3298 domain-containing protein</fullName>
    </submittedName>
</protein>
<dbReference type="Proteomes" id="UP000824262">
    <property type="component" value="Unassembled WGS sequence"/>
</dbReference>
<evidence type="ECO:0000313" key="3">
    <source>
        <dbReference type="Proteomes" id="UP000824262"/>
    </source>
</evidence>